<gene>
    <name evidence="7" type="ORF">CVLEPA_LOCUS1365</name>
</gene>
<dbReference type="PANTHER" id="PTHR24300">
    <property type="entry name" value="CYTOCHROME P450 508A4-RELATED"/>
    <property type="match status" value="1"/>
</dbReference>
<sequence length="522" mass="61082">MQFLNISSYFNEAIVTLIFRSLAFSVIVFILIHKWLKRPRNFPPGPIGLPVIGIAHKITNRAEVALMKLSWKHGPIMGIKLLRQFTVVFSDFEVLQQTLVKQGQIFSGRPTSIMFETFTRNRGVLAIDGPRWRENRRFTAATIRRFFSSKQVLEEKMVDEMIAMARHIQTIRKKPFDFSDIITHTVSNILCNLAFGERFEFNDNSFLSKARAVIDWFNGNSNKFTMLVMAPYLRFLPPFDKCVQGLRKACDELVESLKPIVHQHKEGFDFYEIRDFVDAYFQEIEKNKDQPNSFYKEAELMALLRDLFVAGTDTTVTTFRWTIIYLINRPHVQRKIQREIDRVIGPDARPKASHMYEMHYTQAVMQEMFRIRPAGPLGLTHRTTEATKVMGYDIPKNTQVLTNFWAVHHDPKVWGDPEVFRPERFLDDEGKFHKPSNVLTFSLGSRHCLGENFAWIEYFFFLVILLQRFHLYPEPDDVEISEECPRSGQFLIAPSHKIRVKERFSRTKSIREFQEAMNNNCS</sequence>
<dbReference type="Pfam" id="PF00067">
    <property type="entry name" value="p450"/>
    <property type="match status" value="1"/>
</dbReference>
<evidence type="ECO:0000313" key="8">
    <source>
        <dbReference type="Proteomes" id="UP001642483"/>
    </source>
</evidence>
<proteinExistence type="inferred from homology"/>
<dbReference type="Proteomes" id="UP001642483">
    <property type="component" value="Unassembled WGS sequence"/>
</dbReference>
<keyword evidence="5" id="KW-0560">Oxidoreductase</keyword>
<keyword evidence="5" id="KW-0503">Monooxygenase</keyword>
<dbReference type="InterPro" id="IPR002401">
    <property type="entry name" value="Cyt_P450_E_grp-I"/>
</dbReference>
<comment type="cofactor">
    <cofactor evidence="1">
        <name>heme</name>
        <dbReference type="ChEBI" id="CHEBI:30413"/>
    </cofactor>
</comment>
<evidence type="ECO:0000313" key="7">
    <source>
        <dbReference type="EMBL" id="CAK8672407.1"/>
    </source>
</evidence>
<evidence type="ECO:0000256" key="5">
    <source>
        <dbReference type="RuleBase" id="RU000461"/>
    </source>
</evidence>
<feature type="transmembrane region" description="Helical" evidence="6">
    <location>
        <begin position="13"/>
        <end position="32"/>
    </location>
</feature>
<evidence type="ECO:0000256" key="1">
    <source>
        <dbReference type="ARBA" id="ARBA00001971"/>
    </source>
</evidence>
<accession>A0ABP0F2A0</accession>
<keyword evidence="6" id="KW-0812">Transmembrane</keyword>
<dbReference type="PRINTS" id="PR00385">
    <property type="entry name" value="P450"/>
</dbReference>
<name>A0ABP0F2A0_CLALP</name>
<reference evidence="7 8" key="1">
    <citation type="submission" date="2024-02" db="EMBL/GenBank/DDBJ databases">
        <authorList>
            <person name="Daric V."/>
            <person name="Darras S."/>
        </authorList>
    </citation>
    <scope>NUCLEOTIDE SEQUENCE [LARGE SCALE GENOMIC DNA]</scope>
</reference>
<keyword evidence="4 5" id="KW-0408">Iron</keyword>
<dbReference type="PANTHER" id="PTHR24300:SF397">
    <property type="entry name" value="CYTOCHROME P450 2U1"/>
    <property type="match status" value="1"/>
</dbReference>
<comment type="similarity">
    <text evidence="2 5">Belongs to the cytochrome P450 family.</text>
</comment>
<evidence type="ECO:0008006" key="9">
    <source>
        <dbReference type="Google" id="ProtNLM"/>
    </source>
</evidence>
<organism evidence="7 8">
    <name type="scientific">Clavelina lepadiformis</name>
    <name type="common">Light-bulb sea squirt</name>
    <name type="synonym">Ascidia lepadiformis</name>
    <dbReference type="NCBI Taxonomy" id="159417"/>
    <lineage>
        <taxon>Eukaryota</taxon>
        <taxon>Metazoa</taxon>
        <taxon>Chordata</taxon>
        <taxon>Tunicata</taxon>
        <taxon>Ascidiacea</taxon>
        <taxon>Aplousobranchia</taxon>
        <taxon>Clavelinidae</taxon>
        <taxon>Clavelina</taxon>
    </lineage>
</organism>
<keyword evidence="6" id="KW-0472">Membrane</keyword>
<dbReference type="InterPro" id="IPR036396">
    <property type="entry name" value="Cyt_P450_sf"/>
</dbReference>
<comment type="caution">
    <text evidence="7">The sequence shown here is derived from an EMBL/GenBank/DDBJ whole genome shotgun (WGS) entry which is preliminary data.</text>
</comment>
<evidence type="ECO:0000256" key="4">
    <source>
        <dbReference type="ARBA" id="ARBA00023004"/>
    </source>
</evidence>
<dbReference type="Gene3D" id="1.10.630.10">
    <property type="entry name" value="Cytochrome P450"/>
    <property type="match status" value="1"/>
</dbReference>
<keyword evidence="5" id="KW-0349">Heme</keyword>
<keyword evidence="3 5" id="KW-0479">Metal-binding</keyword>
<evidence type="ECO:0000256" key="3">
    <source>
        <dbReference type="ARBA" id="ARBA00022723"/>
    </source>
</evidence>
<evidence type="ECO:0000256" key="6">
    <source>
        <dbReference type="SAM" id="Phobius"/>
    </source>
</evidence>
<protein>
    <recommendedName>
        <fullName evidence="9">Cytochrome P450</fullName>
    </recommendedName>
</protein>
<dbReference type="PRINTS" id="PR00463">
    <property type="entry name" value="EP450I"/>
</dbReference>
<dbReference type="EMBL" id="CAWYQH010000001">
    <property type="protein sequence ID" value="CAK8672407.1"/>
    <property type="molecule type" value="Genomic_DNA"/>
</dbReference>
<dbReference type="PROSITE" id="PS00086">
    <property type="entry name" value="CYTOCHROME_P450"/>
    <property type="match status" value="1"/>
</dbReference>
<dbReference type="SUPFAM" id="SSF48264">
    <property type="entry name" value="Cytochrome P450"/>
    <property type="match status" value="1"/>
</dbReference>
<dbReference type="InterPro" id="IPR050182">
    <property type="entry name" value="Cytochrome_P450_fam2"/>
</dbReference>
<keyword evidence="8" id="KW-1185">Reference proteome</keyword>
<evidence type="ECO:0000256" key="2">
    <source>
        <dbReference type="ARBA" id="ARBA00010617"/>
    </source>
</evidence>
<dbReference type="InterPro" id="IPR017972">
    <property type="entry name" value="Cyt_P450_CS"/>
</dbReference>
<dbReference type="InterPro" id="IPR001128">
    <property type="entry name" value="Cyt_P450"/>
</dbReference>
<keyword evidence="6" id="KW-1133">Transmembrane helix</keyword>